<evidence type="ECO:0000256" key="6">
    <source>
        <dbReference type="SAM" id="Phobius"/>
    </source>
</evidence>
<evidence type="ECO:0000313" key="7">
    <source>
        <dbReference type="EMBL" id="KAK8093355.1"/>
    </source>
</evidence>
<proteinExistence type="predicted"/>
<evidence type="ECO:0000313" key="8">
    <source>
        <dbReference type="Proteomes" id="UP001433268"/>
    </source>
</evidence>
<dbReference type="InterPro" id="IPR036259">
    <property type="entry name" value="MFS_trans_sf"/>
</dbReference>
<evidence type="ECO:0000256" key="1">
    <source>
        <dbReference type="ARBA" id="ARBA00004141"/>
    </source>
</evidence>
<feature type="region of interest" description="Disordered" evidence="5">
    <location>
        <begin position="165"/>
        <end position="197"/>
    </location>
</feature>
<gene>
    <name evidence="7" type="ORF">PG997_000040</name>
</gene>
<dbReference type="SUPFAM" id="SSF103473">
    <property type="entry name" value="MFS general substrate transporter"/>
    <property type="match status" value="1"/>
</dbReference>
<keyword evidence="3 6" id="KW-1133">Transmembrane helix</keyword>
<evidence type="ECO:0000256" key="4">
    <source>
        <dbReference type="ARBA" id="ARBA00023136"/>
    </source>
</evidence>
<keyword evidence="8" id="KW-1185">Reference proteome</keyword>
<comment type="caution">
    <text evidence="7">The sequence shown here is derived from an EMBL/GenBank/DDBJ whole genome shotgun (WGS) entry which is preliminary data.</text>
</comment>
<feature type="transmembrane region" description="Helical" evidence="6">
    <location>
        <begin position="124"/>
        <end position="149"/>
    </location>
</feature>
<feature type="transmembrane region" description="Helical" evidence="6">
    <location>
        <begin position="60"/>
        <end position="78"/>
    </location>
</feature>
<dbReference type="RefSeq" id="XP_066674128.1">
    <property type="nucleotide sequence ID" value="XM_066804355.1"/>
</dbReference>
<evidence type="ECO:0000256" key="2">
    <source>
        <dbReference type="ARBA" id="ARBA00022692"/>
    </source>
</evidence>
<protein>
    <submittedName>
        <fullName evidence="7">Uncharacterized protein</fullName>
    </submittedName>
</protein>
<dbReference type="Gene3D" id="1.20.1720.10">
    <property type="entry name" value="Multidrug resistance protein D"/>
    <property type="match status" value="1"/>
</dbReference>
<dbReference type="PANTHER" id="PTHR23501:SF199">
    <property type="entry name" value="MFS EFFLUX TRANSPORTER INPD-RELATED"/>
    <property type="match status" value="1"/>
</dbReference>
<comment type="subcellular location">
    <subcellularLocation>
        <location evidence="1">Membrane</location>
        <topology evidence="1">Multi-pass membrane protein</topology>
    </subcellularLocation>
</comment>
<sequence length="197" mass="21426">MAHPEHDSQKLDTSQYLAGWRLHVVIACLFFGSFLIALDTNIINVAIPHISSEFRALNDVAWYGSAYLLTITAFQPIYGSMYKYFPTDIVYRVSISIFERAANLPTLAQTPKQLVVLQDIWNSAVVRTIIMTTAVVGAAVPFTLGMEWLNAVKVAEKRKNATIEAAVSEKANGDDKIGKASGDSGAPPEHGDAGQVA</sequence>
<name>A0ABR1X9L3_9PEZI</name>
<evidence type="ECO:0000256" key="5">
    <source>
        <dbReference type="SAM" id="MobiDB-lite"/>
    </source>
</evidence>
<organism evidence="7 8">
    <name type="scientific">Apiospora hydei</name>
    <dbReference type="NCBI Taxonomy" id="1337664"/>
    <lineage>
        <taxon>Eukaryota</taxon>
        <taxon>Fungi</taxon>
        <taxon>Dikarya</taxon>
        <taxon>Ascomycota</taxon>
        <taxon>Pezizomycotina</taxon>
        <taxon>Sordariomycetes</taxon>
        <taxon>Xylariomycetidae</taxon>
        <taxon>Amphisphaeriales</taxon>
        <taxon>Apiosporaceae</taxon>
        <taxon>Apiospora</taxon>
    </lineage>
</organism>
<reference evidence="7 8" key="1">
    <citation type="submission" date="2023-01" db="EMBL/GenBank/DDBJ databases">
        <title>Analysis of 21 Apiospora genomes using comparative genomics revels a genus with tremendous synthesis potential of carbohydrate active enzymes and secondary metabolites.</title>
        <authorList>
            <person name="Sorensen T."/>
        </authorList>
    </citation>
    <scope>NUCLEOTIDE SEQUENCE [LARGE SCALE GENOMIC DNA]</scope>
    <source>
        <strain evidence="7 8">CBS 114990</strain>
    </source>
</reference>
<dbReference type="PANTHER" id="PTHR23501">
    <property type="entry name" value="MAJOR FACILITATOR SUPERFAMILY"/>
    <property type="match status" value="1"/>
</dbReference>
<feature type="transmembrane region" description="Helical" evidence="6">
    <location>
        <begin position="20"/>
        <end position="39"/>
    </location>
</feature>
<dbReference type="EMBL" id="JAQQWN010000002">
    <property type="protein sequence ID" value="KAK8093355.1"/>
    <property type="molecule type" value="Genomic_DNA"/>
</dbReference>
<evidence type="ECO:0000256" key="3">
    <source>
        <dbReference type="ARBA" id="ARBA00022989"/>
    </source>
</evidence>
<keyword evidence="2 6" id="KW-0812">Transmembrane</keyword>
<keyword evidence="4 6" id="KW-0472">Membrane</keyword>
<accession>A0ABR1X9L3</accession>
<dbReference type="Proteomes" id="UP001433268">
    <property type="component" value="Unassembled WGS sequence"/>
</dbReference>
<dbReference type="GeneID" id="92037415"/>